<evidence type="ECO:0000256" key="3">
    <source>
        <dbReference type="ARBA" id="ARBA00022692"/>
    </source>
</evidence>
<dbReference type="GO" id="GO:0022857">
    <property type="term" value="F:transmembrane transporter activity"/>
    <property type="evidence" value="ECO:0007669"/>
    <property type="project" value="InterPro"/>
</dbReference>
<keyword evidence="3 6" id="KW-0812">Transmembrane</keyword>
<evidence type="ECO:0000256" key="6">
    <source>
        <dbReference type="SAM" id="Phobius"/>
    </source>
</evidence>
<dbReference type="AlphaFoldDB" id="A0A1E2UTV8"/>
<keyword evidence="2" id="KW-0813">Transport</keyword>
<feature type="transmembrane region" description="Helical" evidence="6">
    <location>
        <begin position="113"/>
        <end position="133"/>
    </location>
</feature>
<dbReference type="InterPro" id="IPR036259">
    <property type="entry name" value="MFS_trans_sf"/>
</dbReference>
<evidence type="ECO:0000256" key="4">
    <source>
        <dbReference type="ARBA" id="ARBA00022989"/>
    </source>
</evidence>
<comment type="caution">
    <text evidence="8">The sequence shown here is derived from an EMBL/GenBank/DDBJ whole genome shotgun (WGS) entry which is preliminary data.</text>
</comment>
<dbReference type="PANTHER" id="PTHR23519">
    <property type="entry name" value="AUTOPHAGY-RELATED PROTEIN 22"/>
    <property type="match status" value="1"/>
</dbReference>
<feature type="transmembrane region" description="Helical" evidence="6">
    <location>
        <begin position="154"/>
        <end position="174"/>
    </location>
</feature>
<proteinExistence type="predicted"/>
<keyword evidence="9" id="KW-1185">Reference proteome</keyword>
<dbReference type="Proteomes" id="UP000094849">
    <property type="component" value="Unassembled WGS sequence"/>
</dbReference>
<protein>
    <submittedName>
        <fullName evidence="8">MFS transporter permease</fullName>
    </submittedName>
</protein>
<keyword evidence="4 6" id="KW-1133">Transmembrane helix</keyword>
<feature type="transmembrane region" description="Helical" evidence="6">
    <location>
        <begin position="61"/>
        <end position="80"/>
    </location>
</feature>
<dbReference type="OrthoDB" id="9768783at2"/>
<feature type="transmembrane region" description="Helical" evidence="6">
    <location>
        <begin position="20"/>
        <end position="41"/>
    </location>
</feature>
<evidence type="ECO:0000313" key="9">
    <source>
        <dbReference type="Proteomes" id="UP000094849"/>
    </source>
</evidence>
<accession>A0A1E2UTV8</accession>
<dbReference type="STRING" id="1818881.A3196_16425"/>
<dbReference type="GO" id="GO:0012505">
    <property type="term" value="C:endomembrane system"/>
    <property type="evidence" value="ECO:0007669"/>
    <property type="project" value="UniProtKB-SubCell"/>
</dbReference>
<name>A0A1E2UTV8_9GAMM</name>
<evidence type="ECO:0000259" key="7">
    <source>
        <dbReference type="PROSITE" id="PS50850"/>
    </source>
</evidence>
<dbReference type="SUPFAM" id="SSF103473">
    <property type="entry name" value="MFS general substrate transporter"/>
    <property type="match status" value="1"/>
</dbReference>
<dbReference type="PROSITE" id="PS50850">
    <property type="entry name" value="MFS"/>
    <property type="match status" value="1"/>
</dbReference>
<evidence type="ECO:0000256" key="1">
    <source>
        <dbReference type="ARBA" id="ARBA00004127"/>
    </source>
</evidence>
<feature type="transmembrane region" description="Helical" evidence="6">
    <location>
        <begin position="243"/>
        <end position="264"/>
    </location>
</feature>
<feature type="transmembrane region" description="Helical" evidence="6">
    <location>
        <begin position="89"/>
        <end position="107"/>
    </location>
</feature>
<dbReference type="Pfam" id="PF11700">
    <property type="entry name" value="ATG22"/>
    <property type="match status" value="1"/>
</dbReference>
<dbReference type="InterPro" id="IPR024671">
    <property type="entry name" value="Atg22-like"/>
</dbReference>
<dbReference type="InterPro" id="IPR050495">
    <property type="entry name" value="ATG22/LtaA_families"/>
</dbReference>
<dbReference type="InterPro" id="IPR020846">
    <property type="entry name" value="MFS_dom"/>
</dbReference>
<dbReference type="PANTHER" id="PTHR23519:SF1">
    <property type="entry name" value="AUTOPHAGY-RELATED PROTEIN 22"/>
    <property type="match status" value="1"/>
</dbReference>
<keyword evidence="5 6" id="KW-0472">Membrane</keyword>
<dbReference type="CDD" id="cd17482">
    <property type="entry name" value="MFS_YxiO_like"/>
    <property type="match status" value="1"/>
</dbReference>
<dbReference type="Gene3D" id="1.20.1250.20">
    <property type="entry name" value="MFS general substrate transporter like domains"/>
    <property type="match status" value="1"/>
</dbReference>
<dbReference type="EMBL" id="LVJZ01000003">
    <property type="protein sequence ID" value="ODB98197.1"/>
    <property type="molecule type" value="Genomic_DNA"/>
</dbReference>
<feature type="transmembrane region" description="Helical" evidence="6">
    <location>
        <begin position="331"/>
        <end position="353"/>
    </location>
</feature>
<reference evidence="8 9" key="1">
    <citation type="submission" date="2016-03" db="EMBL/GenBank/DDBJ databases">
        <title>Chemosynthetic sulphur-oxidizing symbionts of marine invertebrate animals are capable of nitrogen fixation.</title>
        <authorList>
            <person name="Petersen J.M."/>
            <person name="Kemper A."/>
            <person name="Gruber-Vodicka H."/>
            <person name="Cardini U."/>
            <person name="Geest Mvander."/>
            <person name="Kleiner M."/>
            <person name="Bulgheresi S."/>
            <person name="Fussmann M."/>
            <person name="Herbold C."/>
            <person name="Seah B.K.B."/>
            <person name="Antony C.Paul."/>
            <person name="Liu D."/>
            <person name="Belitz A."/>
            <person name="Weber M."/>
        </authorList>
    </citation>
    <scope>NUCLEOTIDE SEQUENCE [LARGE SCALE GENOMIC DNA]</scope>
    <source>
        <strain evidence="8">G_D</strain>
    </source>
</reference>
<evidence type="ECO:0000256" key="5">
    <source>
        <dbReference type="ARBA" id="ARBA00023136"/>
    </source>
</evidence>
<feature type="domain" description="Major facilitator superfamily (MFS) profile" evidence="7">
    <location>
        <begin position="234"/>
        <end position="428"/>
    </location>
</feature>
<feature type="transmembrane region" description="Helical" evidence="6">
    <location>
        <begin position="307"/>
        <end position="325"/>
    </location>
</feature>
<evidence type="ECO:0000313" key="8">
    <source>
        <dbReference type="EMBL" id="ODB98197.1"/>
    </source>
</evidence>
<feature type="transmembrane region" description="Helical" evidence="6">
    <location>
        <begin position="396"/>
        <end position="415"/>
    </location>
</feature>
<organism evidence="8 9">
    <name type="scientific">Candidatus Thiodiazotropha endoloripes</name>
    <dbReference type="NCBI Taxonomy" id="1818881"/>
    <lineage>
        <taxon>Bacteria</taxon>
        <taxon>Pseudomonadati</taxon>
        <taxon>Pseudomonadota</taxon>
        <taxon>Gammaproteobacteria</taxon>
        <taxon>Chromatiales</taxon>
        <taxon>Sedimenticolaceae</taxon>
        <taxon>Candidatus Thiodiazotropha</taxon>
    </lineage>
</organism>
<feature type="transmembrane region" description="Helical" evidence="6">
    <location>
        <begin position="276"/>
        <end position="300"/>
    </location>
</feature>
<comment type="subcellular location">
    <subcellularLocation>
        <location evidence="1">Endomembrane system</location>
        <topology evidence="1">Multi-pass membrane protein</topology>
    </subcellularLocation>
</comment>
<gene>
    <name evidence="8" type="ORF">A3196_16425</name>
</gene>
<evidence type="ECO:0000256" key="2">
    <source>
        <dbReference type="ARBA" id="ARBA00022448"/>
    </source>
</evidence>
<dbReference type="RefSeq" id="WP_069006614.1">
    <property type="nucleotide sequence ID" value="NZ_LVJW01000003.1"/>
</dbReference>
<sequence>MNQQTSKALLKHPPTFAWTLYDWANSAFATTVMAGFFPVFFKQYWSAGVEVTESTFRLGMANSLASILVVCMAPFLGALADQAGAKKKFLLFFAAMGIVMTGSLYLVSMGNWVMALVLYCLGMLGFMGGNIFYDSLLVSVTQKQHYDRVSAYGYAFGYLGGGLLFTFNVLMTLYPGAFGLADAAQAVRLSFISVAVWWGLFSLPLFLLVEEPTGPKQQKGWFSASLRQLLETFASLRSLRMTFLFLLAYWCYIDGVDTIVRMAVDFGLSIGFDANNLMVALLITQFVGFPAALVFASIAARRGAKQGIMIAIFIYLLILLWAYHMESVWEFYTLAIAIGLVQGGIQALSRSLYARLIPHNQAAEFFGFYNMLGKFAAVLGPFIMGWVGVLTGSTRISILSVGILFILGGVLLSMVDVKAGEKAAQEMD</sequence>
<feature type="transmembrane region" description="Helical" evidence="6">
    <location>
        <begin position="186"/>
        <end position="209"/>
    </location>
</feature>
<feature type="transmembrane region" description="Helical" evidence="6">
    <location>
        <begin position="365"/>
        <end position="390"/>
    </location>
</feature>